<evidence type="ECO:0000313" key="13">
    <source>
        <dbReference type="Proteomes" id="UP000515154"/>
    </source>
</evidence>
<dbReference type="GO" id="GO:0005886">
    <property type="term" value="C:plasma membrane"/>
    <property type="evidence" value="ECO:0007669"/>
    <property type="project" value="TreeGrafter"/>
</dbReference>
<evidence type="ECO:0000256" key="5">
    <source>
        <dbReference type="ARBA" id="ARBA00022737"/>
    </source>
</evidence>
<dbReference type="GO" id="GO:0043548">
    <property type="term" value="F:phosphatidylinositol 3-kinase binding"/>
    <property type="evidence" value="ECO:0007669"/>
    <property type="project" value="TreeGrafter"/>
</dbReference>
<feature type="region of interest" description="Disordered" evidence="10">
    <location>
        <begin position="437"/>
        <end position="547"/>
    </location>
</feature>
<dbReference type="GO" id="GO:0005158">
    <property type="term" value="F:insulin receptor binding"/>
    <property type="evidence" value="ECO:0007669"/>
    <property type="project" value="InterPro"/>
</dbReference>
<proteinExistence type="predicted"/>
<feature type="region of interest" description="Disordered" evidence="10">
    <location>
        <begin position="1363"/>
        <end position="1388"/>
    </location>
</feature>
<feature type="region of interest" description="Disordered" evidence="10">
    <location>
        <begin position="226"/>
        <end position="247"/>
    </location>
</feature>
<dbReference type="PROSITE" id="PS50003">
    <property type="entry name" value="PH_DOMAIN"/>
    <property type="match status" value="1"/>
</dbReference>
<dbReference type="InterPro" id="IPR039011">
    <property type="entry name" value="IRS"/>
</dbReference>
<feature type="compositionally biased region" description="Polar residues" evidence="10">
    <location>
        <begin position="1245"/>
        <end position="1257"/>
    </location>
</feature>
<evidence type="ECO:0000256" key="3">
    <source>
        <dbReference type="ARBA" id="ARBA00022553"/>
    </source>
</evidence>
<feature type="compositionally biased region" description="Low complexity" evidence="10">
    <location>
        <begin position="226"/>
        <end position="241"/>
    </location>
</feature>
<evidence type="ECO:0000256" key="4">
    <source>
        <dbReference type="ARBA" id="ARBA00022604"/>
    </source>
</evidence>
<protein>
    <recommendedName>
        <fullName evidence="2">Insulin receptor substrate 1</fullName>
    </recommendedName>
    <alternativeName>
        <fullName evidence="8">Protein chico</fullName>
    </alternativeName>
</protein>
<dbReference type="CDD" id="cd01257">
    <property type="entry name" value="PH_IRS"/>
    <property type="match status" value="1"/>
</dbReference>
<feature type="compositionally biased region" description="Polar residues" evidence="10">
    <location>
        <begin position="1287"/>
        <end position="1302"/>
    </location>
</feature>
<feature type="compositionally biased region" description="Polar residues" evidence="10">
    <location>
        <begin position="392"/>
        <end position="407"/>
    </location>
</feature>
<feature type="region of interest" description="Disordered" evidence="10">
    <location>
        <begin position="1245"/>
        <end position="1311"/>
    </location>
</feature>
<keyword evidence="3" id="KW-0597">Phosphoprotein</keyword>
<feature type="region of interest" description="Disordered" evidence="10">
    <location>
        <begin position="334"/>
        <end position="353"/>
    </location>
</feature>
<feature type="region of interest" description="Disordered" evidence="10">
    <location>
        <begin position="594"/>
        <end position="680"/>
    </location>
</feature>
<evidence type="ECO:0000256" key="2">
    <source>
        <dbReference type="ARBA" id="ARBA00015710"/>
    </source>
</evidence>
<evidence type="ECO:0000256" key="6">
    <source>
        <dbReference type="ARBA" id="ARBA00022782"/>
    </source>
</evidence>
<dbReference type="PANTHER" id="PTHR10614">
    <property type="entry name" value="INSULIN RECEPTOR SUBSTRATE"/>
    <property type="match status" value="1"/>
</dbReference>
<feature type="region of interest" description="Disordered" evidence="10">
    <location>
        <begin position="872"/>
        <end position="900"/>
    </location>
</feature>
<dbReference type="GO" id="GO:0005829">
    <property type="term" value="C:cytosol"/>
    <property type="evidence" value="ECO:0007669"/>
    <property type="project" value="TreeGrafter"/>
</dbReference>
<keyword evidence="5" id="KW-0677">Repeat</keyword>
<keyword evidence="6" id="KW-0221">Differentiation</keyword>
<feature type="compositionally biased region" description="Low complexity" evidence="10">
    <location>
        <begin position="608"/>
        <end position="622"/>
    </location>
</feature>
<dbReference type="RefSeq" id="XP_029635491.1">
    <property type="nucleotide sequence ID" value="XM_029779631.2"/>
</dbReference>
<feature type="compositionally biased region" description="Low complexity" evidence="10">
    <location>
        <begin position="343"/>
        <end position="353"/>
    </location>
</feature>
<comment type="function">
    <text evidence="9">Activates phosphatidylinositol 3-kinase when bound to the regulatory p85 subunit. May mediate the control of various cellular processes by insulin-like peptides. When phosphorylated by the insulin receptor binds specifically to various cellular proteins containing SH2 domains. Involved in control of cell proliferation, cell size, and body and organ growth throughout development. Also has a role in a signaling pathway controlling the physiological response required to endure periods of low nutrient conditions. Insulin/insulin-like growth factor (IGF) signaling pathway has a role in regulating aging and is necessary in the ovary for vitellogenic maturation.</text>
</comment>
<organism evidence="13 14">
    <name type="scientific">Octopus sinensis</name>
    <name type="common">East Asian common octopus</name>
    <dbReference type="NCBI Taxonomy" id="2607531"/>
    <lineage>
        <taxon>Eukaryota</taxon>
        <taxon>Metazoa</taxon>
        <taxon>Spiralia</taxon>
        <taxon>Lophotrochozoa</taxon>
        <taxon>Mollusca</taxon>
        <taxon>Cephalopoda</taxon>
        <taxon>Coleoidea</taxon>
        <taxon>Octopodiformes</taxon>
        <taxon>Octopoda</taxon>
        <taxon>Incirrata</taxon>
        <taxon>Octopodidae</taxon>
        <taxon>Octopus</taxon>
    </lineage>
</organism>
<dbReference type="InterPro" id="IPR002404">
    <property type="entry name" value="IRS_PTB"/>
</dbReference>
<dbReference type="PRINTS" id="PR00628">
    <property type="entry name" value="INSULINRSI"/>
</dbReference>
<dbReference type="GO" id="GO:0008286">
    <property type="term" value="P:insulin receptor signaling pathway"/>
    <property type="evidence" value="ECO:0007669"/>
    <property type="project" value="InterPro"/>
</dbReference>
<evidence type="ECO:0000256" key="9">
    <source>
        <dbReference type="ARBA" id="ARBA00046145"/>
    </source>
</evidence>
<keyword evidence="7" id="KW-0896">Oogenesis</keyword>
<feature type="domain" description="IRS-type PTB" evidence="12">
    <location>
        <begin position="123"/>
        <end position="227"/>
    </location>
</feature>
<evidence type="ECO:0000256" key="10">
    <source>
        <dbReference type="SAM" id="MobiDB-lite"/>
    </source>
</evidence>
<feature type="compositionally biased region" description="Basic and acidic residues" evidence="10">
    <location>
        <begin position="1260"/>
        <end position="1282"/>
    </location>
</feature>
<gene>
    <name evidence="14" type="primary">LOC115210869</name>
</gene>
<dbReference type="GO" id="GO:0048477">
    <property type="term" value="P:oogenesis"/>
    <property type="evidence" value="ECO:0007669"/>
    <property type="project" value="UniProtKB-KW"/>
</dbReference>
<dbReference type="SMART" id="SM00310">
    <property type="entry name" value="PTBI"/>
    <property type="match status" value="1"/>
</dbReference>
<evidence type="ECO:0000256" key="8">
    <source>
        <dbReference type="ARBA" id="ARBA00033282"/>
    </source>
</evidence>
<dbReference type="SMART" id="SM00233">
    <property type="entry name" value="PH"/>
    <property type="match status" value="1"/>
</dbReference>
<keyword evidence="13" id="KW-1185">Reference proteome</keyword>
<name>A0A6P7SBX6_9MOLL</name>
<dbReference type="SUPFAM" id="SSF50729">
    <property type="entry name" value="PH domain-like"/>
    <property type="match status" value="2"/>
</dbReference>
<dbReference type="InterPro" id="IPR011993">
    <property type="entry name" value="PH-like_dom_sf"/>
</dbReference>
<dbReference type="InterPro" id="IPR001849">
    <property type="entry name" value="PH_domain"/>
</dbReference>
<evidence type="ECO:0000259" key="12">
    <source>
        <dbReference type="PROSITE" id="PS51064"/>
    </source>
</evidence>
<evidence type="ECO:0000313" key="14">
    <source>
        <dbReference type="RefSeq" id="XP_029635491.1"/>
    </source>
</evidence>
<dbReference type="Pfam" id="PF02174">
    <property type="entry name" value="IRS"/>
    <property type="match status" value="1"/>
</dbReference>
<dbReference type="Pfam" id="PF00169">
    <property type="entry name" value="PH"/>
    <property type="match status" value="1"/>
</dbReference>
<feature type="region of interest" description="Disordered" evidence="10">
    <location>
        <begin position="387"/>
        <end position="407"/>
    </location>
</feature>
<dbReference type="PROSITE" id="PS51064">
    <property type="entry name" value="IRS_PTB"/>
    <property type="match status" value="1"/>
</dbReference>
<evidence type="ECO:0000259" key="11">
    <source>
        <dbReference type="PROSITE" id="PS50003"/>
    </source>
</evidence>
<dbReference type="SMART" id="SM01244">
    <property type="entry name" value="IRS"/>
    <property type="match status" value="1"/>
</dbReference>
<dbReference type="KEGG" id="osn:115210869"/>
<evidence type="ECO:0000256" key="1">
    <source>
        <dbReference type="ARBA" id="ARBA00011440"/>
    </source>
</evidence>
<sequence>MASSKKNTNHRMEDSSDVVKTGYLKKLKTMKKKFFVLRGNSNSGPARLEYYDSEKKYRSYSVPKRSIELNACFNINKKIDPKHKHAVSLFTKDDCFSIVAENVEDQDAWLDCLLDLQNTPYHFEYVWQVTVKPKDLGATKNMTGQFRLCLTNHEISLVRLNSGVPEVTFQLGYIRRCGHRDCLFFMEVGRLAPTGHGELWMQVEDQATARNMHDCILGEMKMPISSSDSGNFRNRSSSSSGKTVVMPTWSNNEHSSESISMFSSDQFQFNRSRTVSEGQQLSPRKNRIIPLGNEKMRPQSMYYKSSTLSGGTSALSSSPVSHYDYYPHVGHRLRSDSTESHGSRSSYSAESCASSPAVEIPIGSYRCRSSVPTPDSLRGSYIEDYVPMHPGDQSSTPSTPEQYGSAGSNWGETGQFENYINFQPSASTTASEMTDSYDACMDLSPGSQKSERDYGGDVSSYVMMEPGKAVSVPQPTPQQQQQQLSPQASSPVNDAPYVDMGPTGTSLPTVKESGSPEEHYLQMTPPGHSPKGSSSLRPNRGHSYLISDETISVEKDIPKRSYSVGCKPQPKTVLKPQGCDAKLAMLGMMDNSRCSSAPHLISQKQKTSNTSSNHSLPSNSPPCGSYKSEDSDFSELEFGRPRTASDSYGCRPRASSLGKSLTQGHRPRSSSHSSRCFKRSSFESVRTTSEELLRKMSQESLQKDPYSLAFLPGPDGTHWKYHSKKNNDAIEMGKNKGGMSKSFHAHLPVNSMSNAGGEMSNYLEMTGFSSSPKHSPVCDVINMKTNSPVMSMSLGEYSSCQCYPFDKYYGQRKPDHSLKPGPVPDKVVSHIKSNSDDESDSGSNSWHKDVDRYVPCTHSGFSERLSLRSKTERVPSDLGVRRTKSVSHDNRSQAMATLRKQESAGDPYFNMDFPKPIRPPYDESNISCPTYGLRNHKEKPSDVEDAYIELSYNASNAMKKYDNDTLSKKVNDSCTSRKEKFDSDIILGKSDAKRPQSMFSSNFDPFFSNSFPFNCEKAKAAEIEPYVVFDPRQHYRHEPSSAPCTVPSGIEYIQSLSTSCNDNLQSTKRCNRDIMKVIHKRHSSMPVKTDLYSPPAASSFAQYTAPSIDSCKTTSTSLHAKSASTSTSPVSCPTETENAEYFNLSFSQAPGRNEKPLNPMSWSNCQEEQIYKKPLRQSSWLVDTDEISASEKESTRLENSNQVLSQEKLFEVPKIVSETGSDESRQEDRNVDQCSEMMSNMKILDQSNHMAENSESFVNVERRPSKKSDGECFRSSKSDSHSSEQSFMTKNNSCSSIASDSAQPKKSESLGLQGRHSYTEVCLIPPIAGNPLSSLKHSSSCETELNYASLELSSTETLTECSDLHQKSPNSIKSRHSSGAEEKSVSPLTYVEIDFPKTESLQRQNSNQEVKFTL</sequence>
<dbReference type="Proteomes" id="UP000515154">
    <property type="component" value="Linkage group LG4"/>
</dbReference>
<dbReference type="CDD" id="cd01204">
    <property type="entry name" value="PTB_IRS"/>
    <property type="match status" value="1"/>
</dbReference>
<dbReference type="PANTHER" id="PTHR10614:SF13">
    <property type="entry name" value="INSULIN RECEPTOR SUBSTRATE 1"/>
    <property type="match status" value="1"/>
</dbReference>
<keyword evidence="4" id="KW-0341">Growth regulation</keyword>
<feature type="domain" description="PH" evidence="11">
    <location>
        <begin position="17"/>
        <end position="118"/>
    </location>
</feature>
<reference evidence="14" key="1">
    <citation type="submission" date="2025-08" db="UniProtKB">
        <authorList>
            <consortium name="RefSeq"/>
        </authorList>
    </citation>
    <scope>IDENTIFICATION</scope>
</reference>
<comment type="subunit">
    <text evidence="1">Bindings to phosphatidylinositol 3-kinase and SHP2.</text>
</comment>
<feature type="compositionally biased region" description="Low complexity" evidence="10">
    <location>
        <begin position="470"/>
        <end position="492"/>
    </location>
</feature>
<feature type="region of interest" description="Disordered" evidence="10">
    <location>
        <begin position="814"/>
        <end position="849"/>
    </location>
</feature>
<accession>A0A6P7SBX6</accession>
<evidence type="ECO:0000256" key="7">
    <source>
        <dbReference type="ARBA" id="ARBA00022943"/>
    </source>
</evidence>
<dbReference type="Gene3D" id="2.30.29.30">
    <property type="entry name" value="Pleckstrin-homology domain (PH domain)/Phosphotyrosine-binding domain (PTB)"/>
    <property type="match status" value="2"/>
</dbReference>